<proteinExistence type="predicted"/>
<dbReference type="Pfam" id="PF13191">
    <property type="entry name" value="AAA_16"/>
    <property type="match status" value="1"/>
</dbReference>
<gene>
    <name evidence="3" type="ORF">TPSD3_03140</name>
</gene>
<dbReference type="Pfam" id="PF12770">
    <property type="entry name" value="CHAT"/>
    <property type="match status" value="1"/>
</dbReference>
<keyword evidence="4" id="KW-1185">Reference proteome</keyword>
<organism evidence="3 4">
    <name type="scientific">Thioflexithrix psekupsensis</name>
    <dbReference type="NCBI Taxonomy" id="1570016"/>
    <lineage>
        <taxon>Bacteria</taxon>
        <taxon>Pseudomonadati</taxon>
        <taxon>Pseudomonadota</taxon>
        <taxon>Gammaproteobacteria</taxon>
        <taxon>Thiotrichales</taxon>
        <taxon>Thioflexithrix</taxon>
    </lineage>
</organism>
<evidence type="ECO:0000259" key="1">
    <source>
        <dbReference type="Pfam" id="PF12770"/>
    </source>
</evidence>
<dbReference type="Gene3D" id="3.40.50.300">
    <property type="entry name" value="P-loop containing nucleotide triphosphate hydrolases"/>
    <property type="match status" value="1"/>
</dbReference>
<dbReference type="SUPFAM" id="SSF52540">
    <property type="entry name" value="P-loop containing nucleoside triphosphate hydrolases"/>
    <property type="match status" value="1"/>
</dbReference>
<dbReference type="Gene3D" id="1.25.40.10">
    <property type="entry name" value="Tetratricopeptide repeat domain"/>
    <property type="match status" value="1"/>
</dbReference>
<comment type="caution">
    <text evidence="3">The sequence shown here is derived from an EMBL/GenBank/DDBJ whole genome shotgun (WGS) entry which is preliminary data.</text>
</comment>
<evidence type="ECO:0000313" key="3">
    <source>
        <dbReference type="EMBL" id="OUD15529.1"/>
    </source>
</evidence>
<evidence type="ECO:0000259" key="2">
    <source>
        <dbReference type="Pfam" id="PF13191"/>
    </source>
</evidence>
<dbReference type="EMBL" id="MSLT01000006">
    <property type="protein sequence ID" value="OUD15529.1"/>
    <property type="molecule type" value="Genomic_DNA"/>
</dbReference>
<dbReference type="InterPro" id="IPR041664">
    <property type="entry name" value="AAA_16"/>
</dbReference>
<sequence length="1180" mass="134649">MSTSTFFLKNNRLTLTHGEIRESFDVDNVQVLQECSTEYLALVEDRKQDNRAGLLVIGEKLAQWLNKTSWVERLRDEVRDQVWDAVFQVPARPNDHEIVFLNAPWELLAWKGKHLALDDFTWFNAMRRIGEIKENLTPSLYRLNLMFMAAAPEQSNPLSYEAEEWAILNATSQRDMDLMVEETGMLSELASEVARYQPDVVHVSCHGGFDKQDNPILSLENEEGYEHSISFRDWRTQASLSNVEKGIKLAFISACHTANLSPKLTHSFATQLIQIGMPAVLGWGNSVGDIEAGFFAKYFYKDLAQKQSLPHALANARYQLFIEPPEQKTEKREKYSRDWHLARLFLGQYDIGALTESDRAKRPLPADFGEKAFLDTKKQVPVAGRSQFVGRRRALQAIIREFRNPQQAGVLIHGMGRQGKSSLAARIARRLLGHKTLVVYGHYEAVDILRAFRDVGSDGADRIIEEYTPIVAKEPPKLAQALRKLLCEQEKPFLLVIDDFEQILVEPREKDGFYTVRAEEQQAIRALLQAFHQHRGETASRLMITSRYRFELFDECGKNLAETLLHWHLAPMDWMERRKQLDLQQRTLSAPQVKAFYDNDELYALQDRCLESANGNPGLQFQLYTLLLHDKTLAAQTLDEVDKWLVGDQATVPDEKTRDLLEGLVLDKLHGLLSASSQQLLQWSQDFVMPLPLEALKGVSGENAVQGLLTLGLWDGWRDEETKQPAALLNQLAKRLCQDLNDEQKQEIAQQLLNPLWTVWQPVQRSYQADYQLTRLAVRVGDAAVLQHVAGNGVRWVSDLTWKHVDFREGKELGLKSIVCLENKNITPDNRLLRYTAESCHRTGEVDKALQLHQRRLEILPKDKEWERAVAAGGIADILEARGQLDEALRIRQEEQLPVYERLGDVREKAMTMGKIADILEARGQLDEALRIRQKEELPVYERLGDVHSGTVIMSKIADTLQKHGQLDDVLRIHQEEILPVFKRLGDVHSEAVTKGKIADILQVRGKSDEALRIFKEEVLPVFEQLGDARSKAMIMGKIANILRTRGQLNEALCIYRENIHIREQLGDVCGKAVTQNNMAVLLMQFNPPRRAEANQLLCEALHAAQQMRIPEAGQIRQILQHFEMQCENDEGISVEEMLQVVFSELSRLPEEQRADAFNAFLSQFPDEIKEAILQMLKGN</sequence>
<accession>A0A251XAZ1</accession>
<feature type="domain" description="Orc1-like AAA ATPase" evidence="2">
    <location>
        <begin position="387"/>
        <end position="530"/>
    </location>
</feature>
<dbReference type="SUPFAM" id="SSF48452">
    <property type="entry name" value="TPR-like"/>
    <property type="match status" value="2"/>
</dbReference>
<name>A0A251XAZ1_9GAMM</name>
<protein>
    <recommendedName>
        <fullName evidence="5">CHAT domain-containing protein</fullName>
    </recommendedName>
</protein>
<feature type="domain" description="CHAT" evidence="1">
    <location>
        <begin position="147"/>
        <end position="327"/>
    </location>
</feature>
<reference evidence="3 4" key="1">
    <citation type="submission" date="2016-12" db="EMBL/GenBank/DDBJ databases">
        <title>Thioflexothrix psekupsii D3 genome sequencing and assembly.</title>
        <authorList>
            <person name="Fomenkov A."/>
            <person name="Vincze T."/>
            <person name="Grabovich M."/>
            <person name="Anton B.P."/>
            <person name="Dubinina G."/>
            <person name="Orlova M."/>
            <person name="Belousova E."/>
            <person name="Roberts R.J."/>
        </authorList>
    </citation>
    <scope>NUCLEOTIDE SEQUENCE [LARGE SCALE GENOMIC DNA]</scope>
    <source>
        <strain evidence="3">D3</strain>
    </source>
</reference>
<dbReference type="PANTHER" id="PTHR10098">
    <property type="entry name" value="RAPSYN-RELATED"/>
    <property type="match status" value="1"/>
</dbReference>
<dbReference type="RefSeq" id="WP_086487126.1">
    <property type="nucleotide sequence ID" value="NZ_MSLT01000006.1"/>
</dbReference>
<evidence type="ECO:0000313" key="4">
    <source>
        <dbReference type="Proteomes" id="UP000194798"/>
    </source>
</evidence>
<dbReference type="OrthoDB" id="4181557at2"/>
<evidence type="ECO:0008006" key="5">
    <source>
        <dbReference type="Google" id="ProtNLM"/>
    </source>
</evidence>
<dbReference type="InterPro" id="IPR011990">
    <property type="entry name" value="TPR-like_helical_dom_sf"/>
</dbReference>
<dbReference type="InterPro" id="IPR024983">
    <property type="entry name" value="CHAT_dom"/>
</dbReference>
<dbReference type="InterPro" id="IPR027417">
    <property type="entry name" value="P-loop_NTPase"/>
</dbReference>
<dbReference type="AlphaFoldDB" id="A0A251XAZ1"/>
<dbReference type="Proteomes" id="UP000194798">
    <property type="component" value="Unassembled WGS sequence"/>
</dbReference>
<dbReference type="PANTHER" id="PTHR10098:SF108">
    <property type="entry name" value="TETRATRICOPEPTIDE REPEAT PROTEIN 28"/>
    <property type="match status" value="1"/>
</dbReference>